<dbReference type="InterPro" id="IPR037165">
    <property type="entry name" value="AldOxase/xan_DH_Mopterin-bd_sf"/>
</dbReference>
<evidence type="ECO:0000313" key="1">
    <source>
        <dbReference type="EMBL" id="KNC73276.1"/>
    </source>
</evidence>
<feature type="non-terminal residue" evidence="1">
    <location>
        <position position="1"/>
    </location>
</feature>
<dbReference type="Proteomes" id="UP000054560">
    <property type="component" value="Unassembled WGS sequence"/>
</dbReference>
<protein>
    <submittedName>
        <fullName evidence="1">Uncharacterized protein</fullName>
    </submittedName>
</protein>
<keyword evidence="2" id="KW-1185">Reference proteome</keyword>
<dbReference type="GO" id="GO:0016491">
    <property type="term" value="F:oxidoreductase activity"/>
    <property type="evidence" value="ECO:0007669"/>
    <property type="project" value="InterPro"/>
</dbReference>
<accession>A0A0L0F9R3</accession>
<dbReference type="SUPFAM" id="SSF56003">
    <property type="entry name" value="Molybdenum cofactor-binding domain"/>
    <property type="match status" value="1"/>
</dbReference>
<dbReference type="RefSeq" id="XP_014147178.1">
    <property type="nucleotide sequence ID" value="XM_014291703.1"/>
</dbReference>
<proteinExistence type="predicted"/>
<gene>
    <name evidence="1" type="ORF">SARC_14165</name>
</gene>
<dbReference type="Gene3D" id="3.30.365.10">
    <property type="entry name" value="Aldehyde oxidase/xanthine dehydrogenase, molybdopterin binding domain"/>
    <property type="match status" value="1"/>
</dbReference>
<dbReference type="GeneID" id="25914669"/>
<dbReference type="EMBL" id="KQ245834">
    <property type="protein sequence ID" value="KNC73276.1"/>
    <property type="molecule type" value="Genomic_DNA"/>
</dbReference>
<reference evidence="1 2" key="1">
    <citation type="submission" date="2011-02" db="EMBL/GenBank/DDBJ databases">
        <title>The Genome Sequence of Sphaeroforma arctica JP610.</title>
        <authorList>
            <consortium name="The Broad Institute Genome Sequencing Platform"/>
            <person name="Russ C."/>
            <person name="Cuomo C."/>
            <person name="Young S.K."/>
            <person name="Zeng Q."/>
            <person name="Gargeya S."/>
            <person name="Alvarado L."/>
            <person name="Berlin A."/>
            <person name="Chapman S.B."/>
            <person name="Chen Z."/>
            <person name="Freedman E."/>
            <person name="Gellesch M."/>
            <person name="Goldberg J."/>
            <person name="Griggs A."/>
            <person name="Gujja S."/>
            <person name="Heilman E."/>
            <person name="Heiman D."/>
            <person name="Howarth C."/>
            <person name="Mehta T."/>
            <person name="Neiman D."/>
            <person name="Pearson M."/>
            <person name="Roberts A."/>
            <person name="Saif S."/>
            <person name="Shea T."/>
            <person name="Shenoy N."/>
            <person name="Sisk P."/>
            <person name="Stolte C."/>
            <person name="Sykes S."/>
            <person name="White J."/>
            <person name="Yandava C."/>
            <person name="Burger G."/>
            <person name="Gray M.W."/>
            <person name="Holland P.W.H."/>
            <person name="King N."/>
            <person name="Lang F.B.F."/>
            <person name="Roger A.J."/>
            <person name="Ruiz-Trillo I."/>
            <person name="Haas B."/>
            <person name="Nusbaum C."/>
            <person name="Birren B."/>
        </authorList>
    </citation>
    <scope>NUCLEOTIDE SEQUENCE [LARGE SCALE GENOMIC DNA]</scope>
    <source>
        <strain evidence="1 2">JP610</strain>
    </source>
</reference>
<dbReference type="AlphaFoldDB" id="A0A0L0F9R3"/>
<name>A0A0L0F9R3_9EUKA</name>
<evidence type="ECO:0000313" key="2">
    <source>
        <dbReference type="Proteomes" id="UP000054560"/>
    </source>
</evidence>
<sequence>GVMQMELILEHIAREMAIDDNLVRERNFLRIGDATPNGQIITDTGGGDFTLPKVRTI</sequence>
<organism evidence="1 2">
    <name type="scientific">Sphaeroforma arctica JP610</name>
    <dbReference type="NCBI Taxonomy" id="667725"/>
    <lineage>
        <taxon>Eukaryota</taxon>
        <taxon>Ichthyosporea</taxon>
        <taxon>Ichthyophonida</taxon>
        <taxon>Sphaeroforma</taxon>
    </lineage>
</organism>